<dbReference type="PANTHER" id="PTHR34044">
    <property type="entry name" value="NUCLEAR PROTEIN"/>
    <property type="match status" value="1"/>
</dbReference>
<evidence type="ECO:0000313" key="1">
    <source>
        <dbReference type="EMBL" id="KAF9688843.1"/>
    </source>
</evidence>
<sequence length="233" mass="25154">MATAPTAAKVAPAVIVGVGRVGMALQEMGSGQDFPVKRGESMPTDFEGTILIGMLEPWLQSKGLGDADQVKESYGFKAFDKEAFQKQMLEKLIWISAFMLVGARHPGATVGVVEKEFCSERSIQGYIKMNQLGPNVRVVRAMKASLTVNLDAKMKTTGAVVLALCLALSRNLLSQQLQKRIVFEGAIEERLCACALAVAHFPTAVKGLQIFANLSFQAFSTTLSILVELLDSN</sequence>
<accession>A0A835NA48</accession>
<dbReference type="AlphaFoldDB" id="A0A835NA48"/>
<proteinExistence type="predicted"/>
<gene>
    <name evidence="1" type="ORF">SADUNF_Sadunf01G0030100</name>
</gene>
<protein>
    <submittedName>
        <fullName evidence="1">Uncharacterized protein</fullName>
    </submittedName>
</protein>
<dbReference type="EMBL" id="JADGMS010000001">
    <property type="protein sequence ID" value="KAF9688843.1"/>
    <property type="molecule type" value="Genomic_DNA"/>
</dbReference>
<dbReference type="PANTHER" id="PTHR34044:SF1">
    <property type="entry name" value="NUCLEAR PROTEIN"/>
    <property type="match status" value="1"/>
</dbReference>
<evidence type="ECO:0000313" key="2">
    <source>
        <dbReference type="Proteomes" id="UP000657918"/>
    </source>
</evidence>
<dbReference type="OrthoDB" id="38730at2759"/>
<keyword evidence="2" id="KW-1185">Reference proteome</keyword>
<dbReference type="Proteomes" id="UP000657918">
    <property type="component" value="Unassembled WGS sequence"/>
</dbReference>
<comment type="caution">
    <text evidence="1">The sequence shown here is derived from an EMBL/GenBank/DDBJ whole genome shotgun (WGS) entry which is preliminary data.</text>
</comment>
<reference evidence="1 2" key="1">
    <citation type="submission" date="2020-10" db="EMBL/GenBank/DDBJ databases">
        <title>Plant Genome Project.</title>
        <authorList>
            <person name="Zhang R.-G."/>
        </authorList>
    </citation>
    <scope>NUCLEOTIDE SEQUENCE [LARGE SCALE GENOMIC DNA]</scope>
    <source>
        <strain evidence="1">FAFU-HL-1</strain>
        <tissue evidence="1">Leaf</tissue>
    </source>
</reference>
<name>A0A835NA48_9ROSI</name>
<organism evidence="1 2">
    <name type="scientific">Salix dunnii</name>
    <dbReference type="NCBI Taxonomy" id="1413687"/>
    <lineage>
        <taxon>Eukaryota</taxon>
        <taxon>Viridiplantae</taxon>
        <taxon>Streptophyta</taxon>
        <taxon>Embryophyta</taxon>
        <taxon>Tracheophyta</taxon>
        <taxon>Spermatophyta</taxon>
        <taxon>Magnoliopsida</taxon>
        <taxon>eudicotyledons</taxon>
        <taxon>Gunneridae</taxon>
        <taxon>Pentapetalae</taxon>
        <taxon>rosids</taxon>
        <taxon>fabids</taxon>
        <taxon>Malpighiales</taxon>
        <taxon>Salicaceae</taxon>
        <taxon>Saliceae</taxon>
        <taxon>Salix</taxon>
    </lineage>
</organism>